<reference evidence="2" key="1">
    <citation type="submission" date="2016-04" db="EMBL/GenBank/DDBJ databases">
        <authorList>
            <person name="Nguyen H.D."/>
            <person name="Kesanakurti P."/>
            <person name="Cullis J."/>
            <person name="Levesque C.A."/>
            <person name="Hambleton S."/>
        </authorList>
    </citation>
    <scope>NUCLEOTIDE SEQUENCE</scope>
    <source>
        <strain evidence="2">DAOMC 238032</strain>
    </source>
</reference>
<evidence type="ECO:0000256" key="1">
    <source>
        <dbReference type="SAM" id="MobiDB-lite"/>
    </source>
</evidence>
<feature type="compositionally biased region" description="Low complexity" evidence="1">
    <location>
        <begin position="1"/>
        <end position="26"/>
    </location>
</feature>
<gene>
    <name evidence="2" type="ORF">A4X03_0g398</name>
</gene>
<feature type="region of interest" description="Disordered" evidence="1">
    <location>
        <begin position="144"/>
        <end position="177"/>
    </location>
</feature>
<feature type="region of interest" description="Disordered" evidence="1">
    <location>
        <begin position="226"/>
        <end position="254"/>
    </location>
</feature>
<proteinExistence type="predicted"/>
<evidence type="ECO:0000313" key="2">
    <source>
        <dbReference type="EMBL" id="KAE8265233.1"/>
    </source>
</evidence>
<accession>A0A177VGH7</accession>
<feature type="compositionally biased region" description="Polar residues" evidence="1">
    <location>
        <begin position="146"/>
        <end position="158"/>
    </location>
</feature>
<feature type="region of interest" description="Disordered" evidence="1">
    <location>
        <begin position="197"/>
        <end position="216"/>
    </location>
</feature>
<comment type="caution">
    <text evidence="2">The sequence shown here is derived from an EMBL/GenBank/DDBJ whole genome shotgun (WGS) entry which is preliminary data.</text>
</comment>
<evidence type="ECO:0000313" key="3">
    <source>
        <dbReference type="Proteomes" id="UP000077671"/>
    </source>
</evidence>
<dbReference type="Proteomes" id="UP000077671">
    <property type="component" value="Unassembled WGS sequence"/>
</dbReference>
<dbReference type="EMBL" id="LWDD02000022">
    <property type="protein sequence ID" value="KAE8265233.1"/>
    <property type="molecule type" value="Genomic_DNA"/>
</dbReference>
<feature type="compositionally biased region" description="Polar residues" evidence="1">
    <location>
        <begin position="95"/>
        <end position="110"/>
    </location>
</feature>
<organism evidence="2 3">
    <name type="scientific">Tilletia caries</name>
    <name type="common">wheat bunt fungus</name>
    <dbReference type="NCBI Taxonomy" id="13290"/>
    <lineage>
        <taxon>Eukaryota</taxon>
        <taxon>Fungi</taxon>
        <taxon>Dikarya</taxon>
        <taxon>Basidiomycota</taxon>
        <taxon>Ustilaginomycotina</taxon>
        <taxon>Exobasidiomycetes</taxon>
        <taxon>Tilletiales</taxon>
        <taxon>Tilletiaceae</taxon>
        <taxon>Tilletia</taxon>
    </lineage>
</organism>
<feature type="compositionally biased region" description="Low complexity" evidence="1">
    <location>
        <begin position="159"/>
        <end position="174"/>
    </location>
</feature>
<feature type="region of interest" description="Disordered" evidence="1">
    <location>
        <begin position="91"/>
        <end position="110"/>
    </location>
</feature>
<feature type="region of interest" description="Disordered" evidence="1">
    <location>
        <begin position="1"/>
        <end position="37"/>
    </location>
</feature>
<name>A0A177VGH7_9BASI</name>
<dbReference type="AlphaFoldDB" id="A0A177VGH7"/>
<reference evidence="2" key="2">
    <citation type="journal article" date="2019" name="IMA Fungus">
        <title>Genome sequencing and comparison of five Tilletia species to identify candidate genes for the detection of regulated species infecting wheat.</title>
        <authorList>
            <person name="Nguyen H.D.T."/>
            <person name="Sultana T."/>
            <person name="Kesanakurti P."/>
            <person name="Hambleton S."/>
        </authorList>
    </citation>
    <scope>NUCLEOTIDE SEQUENCE</scope>
    <source>
        <strain evidence="2">DAOMC 238032</strain>
    </source>
</reference>
<sequence length="254" mass="26635">MPAASSSRASSSTPSSHSKSFRPSKTGPSAPTPPSWTLDEHVLHLTALLNAHPAAEELHSTWEGYATAPMSQGSRPLALGLKDYKAALDSGRRISGNNGKNDSRQGTSLNRSGLPLWVVVRMLKASWHAEGSWPLIGADASEKDTQLSLPTNPQRSIGTSVATSTPHPPSSTTTMKIPRSVHPTALLLKGKAPLVTTMTPEPGPPARPDPSPDEVAQAYRARGILVADPPVLIPSDDEGEEAPTGGEAIDDDSA</sequence>
<protein>
    <submittedName>
        <fullName evidence="2">Uncharacterized protein</fullName>
    </submittedName>
</protein>